<evidence type="ECO:0000313" key="4">
    <source>
        <dbReference type="Proteomes" id="UP000294862"/>
    </source>
</evidence>
<keyword evidence="4" id="KW-1185">Reference proteome</keyword>
<reference evidence="3 4" key="1">
    <citation type="journal article" date="2015" name="Stand. Genomic Sci.">
        <title>Genomic Encyclopedia of Bacterial and Archaeal Type Strains, Phase III: the genomes of soil and plant-associated and newly described type strains.</title>
        <authorList>
            <person name="Whitman W.B."/>
            <person name="Woyke T."/>
            <person name="Klenk H.P."/>
            <person name="Zhou Y."/>
            <person name="Lilburn T.G."/>
            <person name="Beck B.J."/>
            <person name="De Vos P."/>
            <person name="Vandamme P."/>
            <person name="Eisen J.A."/>
            <person name="Garrity G."/>
            <person name="Hugenholtz P."/>
            <person name="Kyrpides N.C."/>
        </authorList>
    </citation>
    <scope>NUCLEOTIDE SEQUENCE [LARGE SCALE GENOMIC DNA]</scope>
    <source>
        <strain evidence="3 4">A3</strain>
    </source>
</reference>
<feature type="region of interest" description="Disordered" evidence="1">
    <location>
        <begin position="28"/>
        <end position="48"/>
    </location>
</feature>
<protein>
    <submittedName>
        <fullName evidence="3">Uncharacterized protein</fullName>
    </submittedName>
</protein>
<accession>A0A4R2IE67</accession>
<feature type="chain" id="PRO_5020359795" evidence="2">
    <location>
        <begin position="22"/>
        <end position="48"/>
    </location>
</feature>
<evidence type="ECO:0000313" key="3">
    <source>
        <dbReference type="EMBL" id="TCO42943.1"/>
    </source>
</evidence>
<evidence type="ECO:0000256" key="1">
    <source>
        <dbReference type="SAM" id="MobiDB-lite"/>
    </source>
</evidence>
<feature type="signal peptide" evidence="2">
    <location>
        <begin position="1"/>
        <end position="21"/>
    </location>
</feature>
<keyword evidence="2" id="KW-0732">Signal</keyword>
<evidence type="ECO:0000256" key="2">
    <source>
        <dbReference type="SAM" id="SignalP"/>
    </source>
</evidence>
<dbReference type="AlphaFoldDB" id="A0A4R2IE67"/>
<name>A0A4R2IE67_9GAMM</name>
<gene>
    <name evidence="3" type="ORF">EV148_101350</name>
</gene>
<dbReference type="EMBL" id="SLWQ01000001">
    <property type="protein sequence ID" value="TCO42943.1"/>
    <property type="molecule type" value="Genomic_DNA"/>
</dbReference>
<comment type="caution">
    <text evidence="3">The sequence shown here is derived from an EMBL/GenBank/DDBJ whole genome shotgun (WGS) entry which is preliminary data.</text>
</comment>
<organism evidence="3 4">
    <name type="scientific">Dokdonella fugitiva</name>
    <dbReference type="NCBI Taxonomy" id="328517"/>
    <lineage>
        <taxon>Bacteria</taxon>
        <taxon>Pseudomonadati</taxon>
        <taxon>Pseudomonadota</taxon>
        <taxon>Gammaproteobacteria</taxon>
        <taxon>Lysobacterales</taxon>
        <taxon>Rhodanobacteraceae</taxon>
        <taxon>Dokdonella</taxon>
    </lineage>
</organism>
<dbReference type="RefSeq" id="WP_158287269.1">
    <property type="nucleotide sequence ID" value="NZ_SLWQ01000001.1"/>
</dbReference>
<sequence length="48" mass="5056">MVARILVAGIVFALGTGLAAASDEPLPIDDAPIGDMTPTDYRQVERDL</sequence>
<proteinExistence type="predicted"/>
<dbReference type="Proteomes" id="UP000294862">
    <property type="component" value="Unassembled WGS sequence"/>
</dbReference>